<protein>
    <submittedName>
        <fullName evidence="4">Uncharacterized protein</fullName>
    </submittedName>
</protein>
<evidence type="ECO:0000313" key="5">
    <source>
        <dbReference type="Proteomes" id="UP000019471"/>
    </source>
</evidence>
<dbReference type="GeneID" id="19195641"/>
<dbReference type="AlphaFoldDB" id="W9X695"/>
<dbReference type="SUPFAM" id="SSF48403">
    <property type="entry name" value="Ankyrin repeat"/>
    <property type="match status" value="1"/>
</dbReference>
<proteinExistence type="predicted"/>
<evidence type="ECO:0000313" key="4">
    <source>
        <dbReference type="EMBL" id="EXJ65974.1"/>
    </source>
</evidence>
<dbReference type="RefSeq" id="XP_007749714.1">
    <property type="nucleotide sequence ID" value="XM_007751524.1"/>
</dbReference>
<reference evidence="4 5" key="1">
    <citation type="submission" date="2013-03" db="EMBL/GenBank/DDBJ databases">
        <title>The Genome Sequence of Cladophialophora psammophila CBS 110553.</title>
        <authorList>
            <consortium name="The Broad Institute Genomics Platform"/>
            <person name="Cuomo C."/>
            <person name="de Hoog S."/>
            <person name="Gorbushina A."/>
            <person name="Walker B."/>
            <person name="Young S.K."/>
            <person name="Zeng Q."/>
            <person name="Gargeya S."/>
            <person name="Fitzgerald M."/>
            <person name="Haas B."/>
            <person name="Abouelleil A."/>
            <person name="Allen A.W."/>
            <person name="Alvarado L."/>
            <person name="Arachchi H.M."/>
            <person name="Berlin A.M."/>
            <person name="Chapman S.B."/>
            <person name="Gainer-Dewar J."/>
            <person name="Goldberg J."/>
            <person name="Griggs A."/>
            <person name="Gujja S."/>
            <person name="Hansen M."/>
            <person name="Howarth C."/>
            <person name="Imamovic A."/>
            <person name="Ireland A."/>
            <person name="Larimer J."/>
            <person name="McCowan C."/>
            <person name="Murphy C."/>
            <person name="Pearson M."/>
            <person name="Poon T.W."/>
            <person name="Priest M."/>
            <person name="Roberts A."/>
            <person name="Saif S."/>
            <person name="Shea T."/>
            <person name="Sisk P."/>
            <person name="Sykes S."/>
            <person name="Wortman J."/>
            <person name="Nusbaum C."/>
            <person name="Birren B."/>
        </authorList>
    </citation>
    <scope>NUCLEOTIDE SEQUENCE [LARGE SCALE GENOMIC DNA]</scope>
    <source>
        <strain evidence="4 5">CBS 110553</strain>
    </source>
</reference>
<dbReference type="EMBL" id="AMGX01000022">
    <property type="protein sequence ID" value="EXJ65974.1"/>
    <property type="molecule type" value="Genomic_DNA"/>
</dbReference>
<dbReference type="PROSITE" id="PS50088">
    <property type="entry name" value="ANK_REPEAT"/>
    <property type="match status" value="3"/>
</dbReference>
<keyword evidence="1" id="KW-0677">Repeat</keyword>
<sequence length="204" mass="22274">MHTAALFGCCSACKGLLEAGCRPNDQDEDGPTALILAAEDGYDSIVNLLLAAGASVKIVSSTGVRALSIAAGNGHAEAVRLLLSHGADKNFVMEERVPMLLTAIYRGHRDVVNLPIESGINLESRWKSWTPLYLAAVGDDITTVNEWLEKDVDIHCPGPDGMTILHHAIRHGRHELINHLLDMGFDVNACMKPQMPDNWRFRLD</sequence>
<evidence type="ECO:0000256" key="2">
    <source>
        <dbReference type="ARBA" id="ARBA00023043"/>
    </source>
</evidence>
<dbReference type="HOGENOM" id="CLU_1343121_0_0_1"/>
<dbReference type="STRING" id="1182543.W9X695"/>
<name>W9X695_9EURO</name>
<dbReference type="PRINTS" id="PR01415">
    <property type="entry name" value="ANKYRIN"/>
</dbReference>
<dbReference type="Gene3D" id="1.25.40.20">
    <property type="entry name" value="Ankyrin repeat-containing domain"/>
    <property type="match status" value="1"/>
</dbReference>
<dbReference type="PROSITE" id="PS50297">
    <property type="entry name" value="ANK_REP_REGION"/>
    <property type="match status" value="3"/>
</dbReference>
<dbReference type="eggNOG" id="KOG4177">
    <property type="taxonomic scope" value="Eukaryota"/>
</dbReference>
<dbReference type="PANTHER" id="PTHR24198">
    <property type="entry name" value="ANKYRIN REPEAT AND PROTEIN KINASE DOMAIN-CONTAINING PROTEIN"/>
    <property type="match status" value="1"/>
</dbReference>
<keyword evidence="2 3" id="KW-0040">ANK repeat</keyword>
<dbReference type="Proteomes" id="UP000019471">
    <property type="component" value="Unassembled WGS sequence"/>
</dbReference>
<feature type="repeat" description="ANK" evidence="3">
    <location>
        <begin position="62"/>
        <end position="94"/>
    </location>
</feature>
<dbReference type="OrthoDB" id="341259at2759"/>
<gene>
    <name evidence="4" type="ORF">A1O5_10950</name>
</gene>
<feature type="repeat" description="ANK" evidence="3">
    <location>
        <begin position="29"/>
        <end position="61"/>
    </location>
</feature>
<evidence type="ECO:0000256" key="3">
    <source>
        <dbReference type="PROSITE-ProRule" id="PRU00023"/>
    </source>
</evidence>
<dbReference type="InterPro" id="IPR036770">
    <property type="entry name" value="Ankyrin_rpt-contain_sf"/>
</dbReference>
<keyword evidence="5" id="KW-1185">Reference proteome</keyword>
<dbReference type="PANTHER" id="PTHR24198:SF165">
    <property type="entry name" value="ANKYRIN REPEAT-CONTAINING PROTEIN-RELATED"/>
    <property type="match status" value="1"/>
</dbReference>
<dbReference type="Pfam" id="PF12796">
    <property type="entry name" value="Ank_2"/>
    <property type="match status" value="2"/>
</dbReference>
<organism evidence="4 5">
    <name type="scientific">Cladophialophora psammophila CBS 110553</name>
    <dbReference type="NCBI Taxonomy" id="1182543"/>
    <lineage>
        <taxon>Eukaryota</taxon>
        <taxon>Fungi</taxon>
        <taxon>Dikarya</taxon>
        <taxon>Ascomycota</taxon>
        <taxon>Pezizomycotina</taxon>
        <taxon>Eurotiomycetes</taxon>
        <taxon>Chaetothyriomycetidae</taxon>
        <taxon>Chaetothyriales</taxon>
        <taxon>Herpotrichiellaceae</taxon>
        <taxon>Cladophialophora</taxon>
    </lineage>
</organism>
<dbReference type="InterPro" id="IPR002110">
    <property type="entry name" value="Ankyrin_rpt"/>
</dbReference>
<evidence type="ECO:0000256" key="1">
    <source>
        <dbReference type="ARBA" id="ARBA00022737"/>
    </source>
</evidence>
<feature type="repeat" description="ANK" evidence="3">
    <location>
        <begin position="160"/>
        <end position="192"/>
    </location>
</feature>
<accession>W9X695</accession>
<dbReference type="SMART" id="SM00248">
    <property type="entry name" value="ANK"/>
    <property type="match status" value="5"/>
</dbReference>
<comment type="caution">
    <text evidence="4">The sequence shown here is derived from an EMBL/GenBank/DDBJ whole genome shotgun (WGS) entry which is preliminary data.</text>
</comment>